<keyword evidence="2" id="KW-0479">Metal-binding</keyword>
<dbReference type="OrthoDB" id="9808813at2"/>
<evidence type="ECO:0000313" key="4">
    <source>
        <dbReference type="EMBL" id="TFE85648.1"/>
    </source>
</evidence>
<dbReference type="PANTHER" id="PTHR11076">
    <property type="entry name" value="DNA REPAIR POLYMERASE UMUC / TRANSFERASE FAMILY MEMBER"/>
    <property type="match status" value="1"/>
</dbReference>
<dbReference type="GO" id="GO:0009432">
    <property type="term" value="P:SOS response"/>
    <property type="evidence" value="ECO:0007669"/>
    <property type="project" value="TreeGrafter"/>
</dbReference>
<comment type="caution">
    <text evidence="4">The sequence shown here is derived from an EMBL/GenBank/DDBJ whole genome shotgun (WGS) entry which is preliminary data.</text>
</comment>
<dbReference type="InterPro" id="IPR043128">
    <property type="entry name" value="Rev_trsase/Diguanyl_cyclase"/>
</dbReference>
<dbReference type="GO" id="GO:0006261">
    <property type="term" value="P:DNA-templated DNA replication"/>
    <property type="evidence" value="ECO:0007669"/>
    <property type="project" value="UniProtKB-UniRule"/>
</dbReference>
<feature type="active site" evidence="2">
    <location>
        <position position="111"/>
    </location>
</feature>
<feature type="binding site" evidence="2">
    <location>
        <position position="14"/>
    </location>
    <ligand>
        <name>Mg(2+)</name>
        <dbReference type="ChEBI" id="CHEBI:18420"/>
    </ligand>
</feature>
<keyword evidence="2" id="KW-0235">DNA replication</keyword>
<evidence type="ECO:0000259" key="3">
    <source>
        <dbReference type="PROSITE" id="PS50173"/>
    </source>
</evidence>
<dbReference type="GO" id="GO:0003887">
    <property type="term" value="F:DNA-directed DNA polymerase activity"/>
    <property type="evidence" value="ECO:0007669"/>
    <property type="project" value="UniProtKB-UniRule"/>
</dbReference>
<dbReference type="Gene3D" id="3.30.1490.100">
    <property type="entry name" value="DNA polymerase, Y-family, little finger domain"/>
    <property type="match status" value="1"/>
</dbReference>
<keyword evidence="2" id="KW-0963">Cytoplasm</keyword>
<keyword evidence="5" id="KW-1185">Reference proteome</keyword>
<keyword evidence="2" id="KW-0227">DNA damage</keyword>
<comment type="similarity">
    <text evidence="1 2">Belongs to the DNA polymerase type-Y family.</text>
</comment>
<dbReference type="GO" id="GO:0000287">
    <property type="term" value="F:magnesium ion binding"/>
    <property type="evidence" value="ECO:0007669"/>
    <property type="project" value="UniProtKB-UniRule"/>
</dbReference>
<dbReference type="InterPro" id="IPR043502">
    <property type="entry name" value="DNA/RNA_pol_sf"/>
</dbReference>
<sequence length="423" mass="46427">MSPSNRNRVILLADCESFYASVEKAANPAYAKRPLVVASEPSKASGLILAACPIAKTFGISTTERLGAALAKCPELVIVPPRMQTYINISLLITGIFEQFTELVEPYSIDEQFLDLSGSLSLWGGSPEAIASHIQQRVLLQTGVWTRIGIGPTKVLAKMACDLFAKKRADGLYTLRPDLIPDTLWPQPVRGMFGVGPRMAGHLTAMGLQTIGDVAGMPLPRLKDKLRARLGRSSNVQAEVLWRTANGLDDSPVTPRVRTSQHAIGHHITLPREYAKRRDIETILLELCEEVCRRCRARRFIGNVVSVGAQSEAEGKSSSFYRQVKLLDGTSSAGEVFQAAIRLFDKIWDGSPIRGAAVALSGLSEDRGYQLTMFDDRPRLRELERVTDDLKTKYGSGVIARASTLLESSQFHTRLDKIGGHDK</sequence>
<dbReference type="InterPro" id="IPR050116">
    <property type="entry name" value="DNA_polymerase-Y"/>
</dbReference>
<accession>A0A4Y8PWQ1</accession>
<feature type="domain" description="UmuC" evidence="3">
    <location>
        <begin position="10"/>
        <end position="196"/>
    </location>
</feature>
<dbReference type="PANTHER" id="PTHR11076:SF35">
    <property type="entry name" value="DNA REPAIR PROTEIN HOMOLOG YOBH"/>
    <property type="match status" value="1"/>
</dbReference>
<keyword evidence="2" id="KW-0548">Nucleotidyltransferase</keyword>
<dbReference type="EC" id="2.7.7.7" evidence="2"/>
<comment type="cofactor">
    <cofactor evidence="2">
        <name>Mg(2+)</name>
        <dbReference type="ChEBI" id="CHEBI:18420"/>
    </cofactor>
    <text evidence="2">Binds 2 magnesium ions per subunit.</text>
</comment>
<dbReference type="Gene3D" id="1.10.150.20">
    <property type="entry name" value="5' to 3' exonuclease, C-terminal subdomain"/>
    <property type="match status" value="1"/>
</dbReference>
<dbReference type="Proteomes" id="UP000298246">
    <property type="component" value="Unassembled WGS sequence"/>
</dbReference>
<dbReference type="GO" id="GO:0003684">
    <property type="term" value="F:damaged DNA binding"/>
    <property type="evidence" value="ECO:0007669"/>
    <property type="project" value="InterPro"/>
</dbReference>
<dbReference type="GO" id="GO:0006281">
    <property type="term" value="P:DNA repair"/>
    <property type="evidence" value="ECO:0007669"/>
    <property type="project" value="UniProtKB-UniRule"/>
</dbReference>
<proteinExistence type="inferred from homology"/>
<keyword evidence="2" id="KW-0515">Mutator protein</keyword>
<comment type="subcellular location">
    <subcellularLocation>
        <location evidence="2">Cytoplasm</location>
    </subcellularLocation>
</comment>
<comment type="function">
    <text evidence="2">Poorly processive, error-prone DNA polymerase involved in untargeted mutagenesis. Copies undamaged DNA at stalled replication forks, which arise in vivo from mismatched or misaligned primer ends. These misaligned primers can be extended by PolIV. Exhibits no 3'-5' exonuclease (proofreading) activity. May be involved in translesional synthesis, in conjunction with the beta clamp from PolIII.</text>
</comment>
<gene>
    <name evidence="4" type="primary">polYB</name>
    <name evidence="2" type="synonym">dinB</name>
    <name evidence="4" type="ORF">B5M42_16860</name>
</gene>
<dbReference type="Pfam" id="PF00817">
    <property type="entry name" value="IMS"/>
    <property type="match status" value="1"/>
</dbReference>
<comment type="subunit">
    <text evidence="2">Monomer.</text>
</comment>
<keyword evidence="2" id="KW-0234">DNA repair</keyword>
<evidence type="ECO:0000256" key="1">
    <source>
        <dbReference type="ARBA" id="ARBA00010945"/>
    </source>
</evidence>
<comment type="catalytic activity">
    <reaction evidence="2">
        <text>DNA(n) + a 2'-deoxyribonucleoside 5'-triphosphate = DNA(n+1) + diphosphate</text>
        <dbReference type="Rhea" id="RHEA:22508"/>
        <dbReference type="Rhea" id="RHEA-COMP:17339"/>
        <dbReference type="Rhea" id="RHEA-COMP:17340"/>
        <dbReference type="ChEBI" id="CHEBI:33019"/>
        <dbReference type="ChEBI" id="CHEBI:61560"/>
        <dbReference type="ChEBI" id="CHEBI:173112"/>
        <dbReference type="EC" id="2.7.7.7"/>
    </reaction>
</comment>
<dbReference type="Pfam" id="PF11799">
    <property type="entry name" value="IMS_C"/>
    <property type="match status" value="1"/>
</dbReference>
<keyword evidence="2" id="KW-0238">DNA-binding</keyword>
<dbReference type="RefSeq" id="WP_134754887.1">
    <property type="nucleotide sequence ID" value="NZ_MYFO02000001.1"/>
</dbReference>
<dbReference type="AlphaFoldDB" id="A0A4Y8PWQ1"/>
<dbReference type="PROSITE" id="PS50173">
    <property type="entry name" value="UMUC"/>
    <property type="match status" value="1"/>
</dbReference>
<evidence type="ECO:0000313" key="5">
    <source>
        <dbReference type="Proteomes" id="UP000298246"/>
    </source>
</evidence>
<dbReference type="InterPro" id="IPR036775">
    <property type="entry name" value="DNA_pol_Y-fam_lit_finger_sf"/>
</dbReference>
<keyword evidence="2" id="KW-0460">Magnesium</keyword>
<protein>
    <recommendedName>
        <fullName evidence="2">DNA polymerase IV</fullName>
        <shortName evidence="2">Pol IV</shortName>
        <ecNumber evidence="2">2.7.7.7</ecNumber>
    </recommendedName>
</protein>
<dbReference type="InterPro" id="IPR001126">
    <property type="entry name" value="UmuC"/>
</dbReference>
<dbReference type="HAMAP" id="MF_01113">
    <property type="entry name" value="DNApol_IV"/>
    <property type="match status" value="1"/>
</dbReference>
<dbReference type="GO" id="GO:0042276">
    <property type="term" value="P:error-prone translesion synthesis"/>
    <property type="evidence" value="ECO:0007669"/>
    <property type="project" value="TreeGrafter"/>
</dbReference>
<dbReference type="Gene3D" id="3.30.70.270">
    <property type="match status" value="1"/>
</dbReference>
<dbReference type="InterPro" id="IPR022880">
    <property type="entry name" value="DNApol_IV"/>
</dbReference>
<evidence type="ECO:0000256" key="2">
    <source>
        <dbReference type="HAMAP-Rule" id="MF_01113"/>
    </source>
</evidence>
<dbReference type="InterPro" id="IPR017961">
    <property type="entry name" value="DNA_pol_Y-fam_little_finger"/>
</dbReference>
<keyword evidence="2" id="KW-0239">DNA-directed DNA polymerase</keyword>
<keyword evidence="2" id="KW-0808">Transferase</keyword>
<dbReference type="NCBIfam" id="NF002848">
    <property type="entry name" value="PRK03103.1"/>
    <property type="match status" value="1"/>
</dbReference>
<dbReference type="EMBL" id="MYFO01000024">
    <property type="protein sequence ID" value="TFE85648.1"/>
    <property type="molecule type" value="Genomic_DNA"/>
</dbReference>
<reference evidence="4 5" key="1">
    <citation type="submission" date="2017-03" db="EMBL/GenBank/DDBJ databases">
        <title>Isolation of Levoglucosan Utilizing Bacteria.</title>
        <authorList>
            <person name="Arya A.S."/>
        </authorList>
    </citation>
    <scope>NUCLEOTIDE SEQUENCE [LARGE SCALE GENOMIC DNA]</scope>
    <source>
        <strain evidence="4 5">MEC069</strain>
    </source>
</reference>
<dbReference type="GO" id="GO:0005829">
    <property type="term" value="C:cytosol"/>
    <property type="evidence" value="ECO:0007669"/>
    <property type="project" value="TreeGrafter"/>
</dbReference>
<organism evidence="4 5">
    <name type="scientific">Paenibacillus athensensis</name>
    <dbReference type="NCBI Taxonomy" id="1967502"/>
    <lineage>
        <taxon>Bacteria</taxon>
        <taxon>Bacillati</taxon>
        <taxon>Bacillota</taxon>
        <taxon>Bacilli</taxon>
        <taxon>Bacillales</taxon>
        <taxon>Paenibacillaceae</taxon>
        <taxon>Paenibacillus</taxon>
    </lineage>
</organism>
<feature type="binding site" evidence="2">
    <location>
        <position position="110"/>
    </location>
    <ligand>
        <name>Mg(2+)</name>
        <dbReference type="ChEBI" id="CHEBI:18420"/>
    </ligand>
</feature>
<dbReference type="SUPFAM" id="SSF100879">
    <property type="entry name" value="Lesion bypass DNA polymerase (Y-family), little finger domain"/>
    <property type="match status" value="1"/>
</dbReference>
<dbReference type="SUPFAM" id="SSF56672">
    <property type="entry name" value="DNA/RNA polymerases"/>
    <property type="match status" value="1"/>
</dbReference>
<feature type="site" description="Substrate discrimination" evidence="2">
    <location>
        <position position="19"/>
    </location>
</feature>
<dbReference type="Gene3D" id="3.40.1170.60">
    <property type="match status" value="1"/>
</dbReference>
<name>A0A4Y8PWQ1_9BACL</name>